<dbReference type="STRING" id="1123062.SAMN02745775_101378"/>
<dbReference type="InterPro" id="IPR029063">
    <property type="entry name" value="SAM-dependent_MTases_sf"/>
</dbReference>
<protein>
    <submittedName>
        <fullName evidence="2">Methyltransferase domain-containing protein</fullName>
    </submittedName>
</protein>
<dbReference type="Proteomes" id="UP000199473">
    <property type="component" value="Unassembled WGS sequence"/>
</dbReference>
<dbReference type="InterPro" id="IPR013217">
    <property type="entry name" value="Methyltransf_12"/>
</dbReference>
<dbReference type="AlphaFoldDB" id="A0A1I3XJE7"/>
<evidence type="ECO:0000313" key="2">
    <source>
        <dbReference type="EMBL" id="SFK19635.1"/>
    </source>
</evidence>
<dbReference type="Pfam" id="PF08242">
    <property type="entry name" value="Methyltransf_12"/>
    <property type="match status" value="1"/>
</dbReference>
<accession>A0A1I3XJE7</accession>
<keyword evidence="3" id="KW-1185">Reference proteome</keyword>
<feature type="domain" description="Methyltransferase type 12" evidence="1">
    <location>
        <begin position="55"/>
        <end position="129"/>
    </location>
</feature>
<dbReference type="EMBL" id="FOSQ01000001">
    <property type="protein sequence ID" value="SFK19635.1"/>
    <property type="molecule type" value="Genomic_DNA"/>
</dbReference>
<dbReference type="SUPFAM" id="SSF53335">
    <property type="entry name" value="S-adenosyl-L-methionine-dependent methyltransferases"/>
    <property type="match status" value="1"/>
</dbReference>
<name>A0A1I3XJE7_9PROT</name>
<dbReference type="RefSeq" id="WP_092954684.1">
    <property type="nucleotide sequence ID" value="NZ_FOSQ01000001.1"/>
</dbReference>
<dbReference type="GO" id="GO:0008168">
    <property type="term" value="F:methyltransferase activity"/>
    <property type="evidence" value="ECO:0007669"/>
    <property type="project" value="UniProtKB-KW"/>
</dbReference>
<evidence type="ECO:0000313" key="3">
    <source>
        <dbReference type="Proteomes" id="UP000199473"/>
    </source>
</evidence>
<proteinExistence type="predicted"/>
<dbReference type="OrthoDB" id="9802097at2"/>
<sequence length="212" mass="23194">MADPILAAVTAHYEQALATHGTTAKGVDWKDEDGQRLRHRQFLRLVEDDPEASILDFGCGYGDFLPFLRAHGHRGRYIGLDVAPAMVEAARRLHGEGPDRVFHRGAESPEVADYAIASGILNVIRGADAAAWTGYVDGVIEGLARASRRGFGFNMLSLNSDPDRRRADLHYADPAAMLAAMIARHGRHAAVLQDYGLWEFTLVLRHAPGSRA</sequence>
<keyword evidence="2" id="KW-0808">Transferase</keyword>
<keyword evidence="2" id="KW-0489">Methyltransferase</keyword>
<gene>
    <name evidence="2" type="ORF">SAMN02745775_101378</name>
</gene>
<dbReference type="GO" id="GO:0032259">
    <property type="term" value="P:methylation"/>
    <property type="evidence" value="ECO:0007669"/>
    <property type="project" value="UniProtKB-KW"/>
</dbReference>
<organism evidence="2 3">
    <name type="scientific">Falsiroseomonas stagni DSM 19981</name>
    <dbReference type="NCBI Taxonomy" id="1123062"/>
    <lineage>
        <taxon>Bacteria</taxon>
        <taxon>Pseudomonadati</taxon>
        <taxon>Pseudomonadota</taxon>
        <taxon>Alphaproteobacteria</taxon>
        <taxon>Acetobacterales</taxon>
        <taxon>Roseomonadaceae</taxon>
        <taxon>Falsiroseomonas</taxon>
    </lineage>
</organism>
<reference evidence="2 3" key="1">
    <citation type="submission" date="2016-10" db="EMBL/GenBank/DDBJ databases">
        <authorList>
            <person name="de Groot N.N."/>
        </authorList>
    </citation>
    <scope>NUCLEOTIDE SEQUENCE [LARGE SCALE GENOMIC DNA]</scope>
    <source>
        <strain evidence="2 3">DSM 19981</strain>
    </source>
</reference>
<dbReference type="Gene3D" id="3.40.50.150">
    <property type="entry name" value="Vaccinia Virus protein VP39"/>
    <property type="match status" value="1"/>
</dbReference>
<evidence type="ECO:0000259" key="1">
    <source>
        <dbReference type="Pfam" id="PF08242"/>
    </source>
</evidence>
<dbReference type="CDD" id="cd02440">
    <property type="entry name" value="AdoMet_MTases"/>
    <property type="match status" value="1"/>
</dbReference>